<dbReference type="Proteomes" id="UP001164706">
    <property type="component" value="Chromosome"/>
</dbReference>
<keyword evidence="7 9" id="KW-1133">Transmembrane helix</keyword>
<evidence type="ECO:0000313" key="12">
    <source>
        <dbReference type="Proteomes" id="UP001164706"/>
    </source>
</evidence>
<evidence type="ECO:0000313" key="11">
    <source>
        <dbReference type="EMBL" id="WAB81874.1"/>
    </source>
</evidence>
<keyword evidence="5 9" id="KW-0812">Transmembrane</keyword>
<evidence type="ECO:0000259" key="10">
    <source>
        <dbReference type="Pfam" id="PF00535"/>
    </source>
</evidence>
<reference evidence="11" key="1">
    <citation type="submission" date="2022-11" db="EMBL/GenBank/DDBJ databases">
        <title>Description of Microcella daejonensis nov. sp, isolated from riverside soil.</title>
        <authorList>
            <person name="Molina K.M."/>
            <person name="Kim S.B."/>
        </authorList>
    </citation>
    <scope>NUCLEOTIDE SEQUENCE</scope>
    <source>
        <strain evidence="11">MMS21-STM12</strain>
    </source>
</reference>
<proteinExistence type="inferred from homology"/>
<evidence type="ECO:0000256" key="8">
    <source>
        <dbReference type="ARBA" id="ARBA00023136"/>
    </source>
</evidence>
<keyword evidence="12" id="KW-1185">Reference proteome</keyword>
<dbReference type="Pfam" id="PF00535">
    <property type="entry name" value="Glycos_transf_2"/>
    <property type="match status" value="1"/>
</dbReference>
<feature type="domain" description="Glycosyltransferase 2-like" evidence="10">
    <location>
        <begin position="22"/>
        <end position="162"/>
    </location>
</feature>
<feature type="transmembrane region" description="Helical" evidence="9">
    <location>
        <begin position="287"/>
        <end position="312"/>
    </location>
</feature>
<dbReference type="GO" id="GO:0009103">
    <property type="term" value="P:lipopolysaccharide biosynthetic process"/>
    <property type="evidence" value="ECO:0007669"/>
    <property type="project" value="UniProtKB-KW"/>
</dbReference>
<evidence type="ECO:0000256" key="9">
    <source>
        <dbReference type="SAM" id="Phobius"/>
    </source>
</evidence>
<keyword evidence="3 11" id="KW-0328">Glycosyltransferase</keyword>
<dbReference type="InterPro" id="IPR029044">
    <property type="entry name" value="Nucleotide-diphossugar_trans"/>
</dbReference>
<dbReference type="GO" id="GO:0005886">
    <property type="term" value="C:plasma membrane"/>
    <property type="evidence" value="ECO:0007669"/>
    <property type="project" value="TreeGrafter"/>
</dbReference>
<dbReference type="PANTHER" id="PTHR48090:SF3">
    <property type="entry name" value="UNDECAPRENYL-PHOSPHATE 4-DEOXY-4-FORMAMIDO-L-ARABINOSE TRANSFERASE"/>
    <property type="match status" value="1"/>
</dbReference>
<dbReference type="SUPFAM" id="SSF53448">
    <property type="entry name" value="Nucleotide-diphospho-sugar transferases"/>
    <property type="match status" value="1"/>
</dbReference>
<dbReference type="InterPro" id="IPR001173">
    <property type="entry name" value="Glyco_trans_2-like"/>
</dbReference>
<evidence type="ECO:0000256" key="7">
    <source>
        <dbReference type="ARBA" id="ARBA00022989"/>
    </source>
</evidence>
<dbReference type="EMBL" id="CP113089">
    <property type="protein sequence ID" value="WAB81874.1"/>
    <property type="molecule type" value="Genomic_DNA"/>
</dbReference>
<keyword evidence="8 9" id="KW-0472">Membrane</keyword>
<keyword evidence="4 11" id="KW-0808">Transferase</keyword>
<evidence type="ECO:0000256" key="2">
    <source>
        <dbReference type="ARBA" id="ARBA00022475"/>
    </source>
</evidence>
<organism evidence="11 12">
    <name type="scientific">Microcella daejeonensis</name>
    <dbReference type="NCBI Taxonomy" id="2994971"/>
    <lineage>
        <taxon>Bacteria</taxon>
        <taxon>Bacillati</taxon>
        <taxon>Actinomycetota</taxon>
        <taxon>Actinomycetes</taxon>
        <taxon>Micrococcales</taxon>
        <taxon>Microbacteriaceae</taxon>
        <taxon>Microcella</taxon>
    </lineage>
</organism>
<dbReference type="PANTHER" id="PTHR48090">
    <property type="entry name" value="UNDECAPRENYL-PHOSPHATE 4-DEOXY-4-FORMAMIDO-L-ARABINOSE TRANSFERASE-RELATED"/>
    <property type="match status" value="1"/>
</dbReference>
<evidence type="ECO:0000256" key="1">
    <source>
        <dbReference type="ARBA" id="ARBA00006739"/>
    </source>
</evidence>
<comment type="similarity">
    <text evidence="1">Belongs to the glycosyltransferase 2 family.</text>
</comment>
<dbReference type="EC" id="2.4.-.-" evidence="11"/>
<name>A0A9E8S9D0_9MICO</name>
<dbReference type="KEGG" id="mdb:OVN18_02305"/>
<evidence type="ECO:0000256" key="3">
    <source>
        <dbReference type="ARBA" id="ARBA00022676"/>
    </source>
</evidence>
<gene>
    <name evidence="11" type="ORF">OVN18_02305</name>
</gene>
<dbReference type="GO" id="GO:0099621">
    <property type="term" value="F:undecaprenyl-phosphate 4-deoxy-4-formamido-L-arabinose transferase activity"/>
    <property type="evidence" value="ECO:0007669"/>
    <property type="project" value="TreeGrafter"/>
</dbReference>
<evidence type="ECO:0000256" key="5">
    <source>
        <dbReference type="ARBA" id="ARBA00022692"/>
    </source>
</evidence>
<feature type="transmembrane region" description="Helical" evidence="9">
    <location>
        <begin position="252"/>
        <end position="275"/>
    </location>
</feature>
<dbReference type="InterPro" id="IPR050256">
    <property type="entry name" value="Glycosyltransferase_2"/>
</dbReference>
<evidence type="ECO:0000256" key="4">
    <source>
        <dbReference type="ARBA" id="ARBA00022679"/>
    </source>
</evidence>
<dbReference type="AlphaFoldDB" id="A0A9E8S9D0"/>
<evidence type="ECO:0000256" key="6">
    <source>
        <dbReference type="ARBA" id="ARBA00022985"/>
    </source>
</evidence>
<dbReference type="Gene3D" id="3.90.550.10">
    <property type="entry name" value="Spore Coat Polysaccharide Biosynthesis Protein SpsA, Chain A"/>
    <property type="match status" value="1"/>
</dbReference>
<accession>A0A9E8S9D0</accession>
<dbReference type="RefSeq" id="WP_267781670.1">
    <property type="nucleotide sequence ID" value="NZ_CP113089.1"/>
</dbReference>
<keyword evidence="6" id="KW-0448">Lipopolysaccharide biosynthesis</keyword>
<keyword evidence="2" id="KW-1003">Cell membrane</keyword>
<protein>
    <submittedName>
        <fullName evidence="11">Glycosyltransferase</fullName>
        <ecNumber evidence="11">2.4.-.-</ecNumber>
    </submittedName>
</protein>
<sequence length="343" mass="36670">MTLDGIHIGAEPTGGLYVHEISVVIPVYQGEKTLATVLEELEPYTVGFMTPGRRQARVGEVILVHDHGPDRSAETLRTLSDRYPHAKTVWLSRNFGQHAATLAGIASSGGAWIVTLDEDGQHDPSYIAAMLDTALDEQASVVYAKAINPPPHGAIRNTASRASKAILQKVFGGGQARDFNSFRLIIGDVGRSIAAYSGTGVYLDVALTWVANRIVTCPVLLREEGGRRSGYSYAKLFAHFWRMILSTGTKGLRLVTLLGVLFAAGGIVFALFLTVVRLGSGDVPEGWTSQMIVTALGTGAILVSLGIVAEYLGVAVNMAMGKPPYLIVRDLHLGPLGKAHERG</sequence>